<evidence type="ECO:0000256" key="1">
    <source>
        <dbReference type="SAM" id="MobiDB-lite"/>
    </source>
</evidence>
<dbReference type="InterPro" id="IPR050358">
    <property type="entry name" value="RSE1/DDB1/CFT1"/>
</dbReference>
<gene>
    <name evidence="3" type="ORF">AAL_06929</name>
</gene>
<organism evidence="3 4">
    <name type="scientific">Moelleriella libera RCEF 2490</name>
    <dbReference type="NCBI Taxonomy" id="1081109"/>
    <lineage>
        <taxon>Eukaryota</taxon>
        <taxon>Fungi</taxon>
        <taxon>Dikarya</taxon>
        <taxon>Ascomycota</taxon>
        <taxon>Pezizomycotina</taxon>
        <taxon>Sordariomycetes</taxon>
        <taxon>Hypocreomycetidae</taxon>
        <taxon>Hypocreales</taxon>
        <taxon>Clavicipitaceae</taxon>
        <taxon>Moelleriella</taxon>
    </lineage>
</organism>
<evidence type="ECO:0000313" key="4">
    <source>
        <dbReference type="Proteomes" id="UP000078544"/>
    </source>
</evidence>
<dbReference type="STRING" id="1081109.A0A167YD71"/>
<evidence type="ECO:0000259" key="2">
    <source>
        <dbReference type="Pfam" id="PF10433"/>
    </source>
</evidence>
<dbReference type="SUPFAM" id="SSF82171">
    <property type="entry name" value="DPP6 N-terminal domain-like"/>
    <property type="match status" value="1"/>
</dbReference>
<accession>A0A167YD71</accession>
<sequence>MAFQSSVLRDGEWVTETVDIQTALRTSESSKPPVESYTLPPPCGLLSRTLVESPIVHWILPARLRSKNHNDIAFVGDNFVQINELRKDGQAHEIARWNSFGSRIRGAVVLGDSLPHGLDYDDTANIVKTEDQDVVMQEAPRRSDNSSSPRSLPPQMIVLMLEGGETVYLFLREKDDSSLEFVLNRHHAPLNLSYLGYHLSVDPSSRYMAAASPDGVLVIYEFEPLQSIEAQYHSRGSFDPIKSVRVRAVQGLIHKLDFLYPRPGDDYHVIMLLIMVKKERNHSEPISRMVTYEWEVGDSLQAVFEEEKLGNRLPKEHRMPSLLIPLRFDTAFFTVSQPDIGIVKNCLSGSPVFEVLETDTPGTTTLHHGIGKPLWTAWSRPFRLKKYFEKTDIIYLAREDGAIIHVEIDAPTLVPSVTNVGCLNSNVNTAFTTAYDVFSDVLINGGDSGLGGIWKLAPRTDLAQVSVLPNWSPVIDIATVSQRLRQRSSSDQIGTIGGRASATSPPPKPDNLFTASGRGYKGNLTQWRWGIQGRIGLDVESGETIKRSWGFALEGPDGNALYGLLALPSTSIALRFAMDFSQVDSVHAEATGLDLMSRTLHACQMQDGLVIQVTERSVSLITGYQSWRYMLDDILGMTGVIADNAFCRNEFMVISSHHNAQPQLHTLRRTATEVKLIQTWPVDGEVTCVSLFGISGSRFVVAGSVKEGISHISVHSLEGKLIKDEALIGRPAQSSDGLSSFEAHSFEPLTSLCVVRENAHHSYCIAGTRCGHLLYIQVTGKSRDDPMVWKSEAMGVAPVDVFPTNEQYEHGPDALACCDGNLIMMSRFSEPKLTFNTKAAVWLTDSNDGSMPSPPVHSAFSLGYSLSESLGHMSLMLLSESRLLVADLWPRHGLVPRTLPLGGSPTRVIFSETWNCLVVALYQDDKPNISFIDPDTGMRVATASDKDKKPSEFISGLGHRGDRIYGLSEWLYVKDGKTFAFLLVSTKDGRLLVVSVTKTDPRQSGSNGKRLQYRTRYKKSFNQPIFSIVGDDDGIMFCVDKTLHWDVLDLAEKKLKEVKRHNLDSPATSLRVVDGKIHALTTLHSLEVLDHRAGVGEEMALIHTDRVSRATIHMADINADAQDPNDGRWPLTLLSCQGGGISGVWVPRRQRSRELETVFEGSLPHSIRRFAHAQIRPLWQCSRPRGRYGSLTSIDGDSEVFGVSLNGSLRHFQLIDLNLWRLLSFLQNLSEKSPDLKRFGDMCSDLDSIDRENETDVEPRLHPKSMLIDGDLLSRCLQTQHLEKMVRTADGLDLFRRYLDGLDGGEWTEAFKNSSTQSDEERRAAYFELCYAVLEHVLAPAL</sequence>
<dbReference type="InterPro" id="IPR015943">
    <property type="entry name" value="WD40/YVTN_repeat-like_dom_sf"/>
</dbReference>
<comment type="caution">
    <text evidence="3">The sequence shown here is derived from an EMBL/GenBank/DDBJ whole genome shotgun (WGS) entry which is preliminary data.</text>
</comment>
<feature type="region of interest" description="Disordered" evidence="1">
    <location>
        <begin position="486"/>
        <end position="509"/>
    </location>
</feature>
<dbReference type="PANTHER" id="PTHR10644">
    <property type="entry name" value="DNA REPAIR/RNA PROCESSING CPSF FAMILY"/>
    <property type="match status" value="1"/>
</dbReference>
<evidence type="ECO:0000313" key="3">
    <source>
        <dbReference type="EMBL" id="KZZ91188.1"/>
    </source>
</evidence>
<dbReference type="Gene3D" id="2.130.10.10">
    <property type="entry name" value="YVTN repeat-like/Quinoprotein amine dehydrogenase"/>
    <property type="match status" value="1"/>
</dbReference>
<feature type="domain" description="RSE1/DDB1/CPSF1 first beta-propeller" evidence="2">
    <location>
        <begin position="56"/>
        <end position="460"/>
    </location>
</feature>
<reference evidence="3 4" key="1">
    <citation type="journal article" date="2016" name="Genome Biol. Evol.">
        <title>Divergent and convergent evolution of fungal pathogenicity.</title>
        <authorList>
            <person name="Shang Y."/>
            <person name="Xiao G."/>
            <person name="Zheng P."/>
            <person name="Cen K."/>
            <person name="Zhan S."/>
            <person name="Wang C."/>
        </authorList>
    </citation>
    <scope>NUCLEOTIDE SEQUENCE [LARGE SCALE GENOMIC DNA]</scope>
    <source>
        <strain evidence="3 4">RCEF 2490</strain>
    </source>
</reference>
<dbReference type="Proteomes" id="UP000078544">
    <property type="component" value="Unassembled WGS sequence"/>
</dbReference>
<proteinExistence type="predicted"/>
<dbReference type="Pfam" id="PF10433">
    <property type="entry name" value="Beta-prop_RSE1_1st"/>
    <property type="match status" value="1"/>
</dbReference>
<protein>
    <submittedName>
        <fullName evidence="3">Thermotolerance protein</fullName>
    </submittedName>
</protein>
<dbReference type="InterPro" id="IPR036322">
    <property type="entry name" value="WD40_repeat_dom_sf"/>
</dbReference>
<dbReference type="InterPro" id="IPR018846">
    <property type="entry name" value="Beta-prop_RSE1/DDB1/CPSF1_1st"/>
</dbReference>
<dbReference type="EMBL" id="AZGY01000019">
    <property type="protein sequence ID" value="KZZ91188.1"/>
    <property type="molecule type" value="Genomic_DNA"/>
</dbReference>
<name>A0A167YD71_9HYPO</name>
<keyword evidence="4" id="KW-1185">Reference proteome</keyword>
<dbReference type="SUPFAM" id="SSF50978">
    <property type="entry name" value="WD40 repeat-like"/>
    <property type="match status" value="1"/>
</dbReference>
<dbReference type="OrthoDB" id="20774at2759"/>